<feature type="transmembrane region" description="Helical" evidence="1">
    <location>
        <begin position="21"/>
        <end position="39"/>
    </location>
</feature>
<dbReference type="EMBL" id="CAMPGE010023994">
    <property type="protein sequence ID" value="CAI2381865.1"/>
    <property type="molecule type" value="Genomic_DNA"/>
</dbReference>
<accession>A0AAD1Y179</accession>
<keyword evidence="3" id="KW-1185">Reference proteome</keyword>
<sequence length="189" mass="21866">MEKCIGQDPMGKKKVLLGLEVVMLVPYVIMVVVGRGWYFDITGEAVVIIYNVATIIMLVTQLAFIILYYINSKKSVPSTHNDTSESGYIHLQESMQNPGNQNRALQNRGANLYSDKFWNGPMSGWILYRSIHAFILLCMWITIFFSGYHEVFGYAFFIIEVALFFYSTFEWYTLVDTPLNLENDYYSRI</sequence>
<feature type="transmembrane region" description="Helical" evidence="1">
    <location>
        <begin position="45"/>
        <end position="70"/>
    </location>
</feature>
<feature type="transmembrane region" description="Helical" evidence="1">
    <location>
        <begin position="126"/>
        <end position="145"/>
    </location>
</feature>
<evidence type="ECO:0000313" key="2">
    <source>
        <dbReference type="EMBL" id="CAI2381865.1"/>
    </source>
</evidence>
<dbReference type="AlphaFoldDB" id="A0AAD1Y179"/>
<dbReference type="Proteomes" id="UP001295684">
    <property type="component" value="Unassembled WGS sequence"/>
</dbReference>
<evidence type="ECO:0000256" key="1">
    <source>
        <dbReference type="SAM" id="Phobius"/>
    </source>
</evidence>
<reference evidence="2" key="1">
    <citation type="submission" date="2023-07" db="EMBL/GenBank/DDBJ databases">
        <authorList>
            <consortium name="AG Swart"/>
            <person name="Singh M."/>
            <person name="Singh A."/>
            <person name="Seah K."/>
            <person name="Emmerich C."/>
        </authorList>
    </citation>
    <scope>NUCLEOTIDE SEQUENCE</scope>
    <source>
        <strain evidence="2">DP1</strain>
    </source>
</reference>
<keyword evidence="1" id="KW-0812">Transmembrane</keyword>
<comment type="caution">
    <text evidence="2">The sequence shown here is derived from an EMBL/GenBank/DDBJ whole genome shotgun (WGS) entry which is preliminary data.</text>
</comment>
<gene>
    <name evidence="2" type="ORF">ECRASSUSDP1_LOCUS23331</name>
</gene>
<keyword evidence="1" id="KW-1133">Transmembrane helix</keyword>
<proteinExistence type="predicted"/>
<keyword evidence="1" id="KW-0472">Membrane</keyword>
<organism evidence="2 3">
    <name type="scientific">Euplotes crassus</name>
    <dbReference type="NCBI Taxonomy" id="5936"/>
    <lineage>
        <taxon>Eukaryota</taxon>
        <taxon>Sar</taxon>
        <taxon>Alveolata</taxon>
        <taxon>Ciliophora</taxon>
        <taxon>Intramacronucleata</taxon>
        <taxon>Spirotrichea</taxon>
        <taxon>Hypotrichia</taxon>
        <taxon>Euplotida</taxon>
        <taxon>Euplotidae</taxon>
        <taxon>Moneuplotes</taxon>
    </lineage>
</organism>
<evidence type="ECO:0000313" key="3">
    <source>
        <dbReference type="Proteomes" id="UP001295684"/>
    </source>
</evidence>
<name>A0AAD1Y179_EUPCR</name>
<protein>
    <submittedName>
        <fullName evidence="2">Uncharacterized protein</fullName>
    </submittedName>
</protein>
<feature type="transmembrane region" description="Helical" evidence="1">
    <location>
        <begin position="151"/>
        <end position="169"/>
    </location>
</feature>